<feature type="region of interest" description="Disordered" evidence="1">
    <location>
        <begin position="308"/>
        <end position="520"/>
    </location>
</feature>
<feature type="compositionally biased region" description="Basic and acidic residues" evidence="1">
    <location>
        <begin position="332"/>
        <end position="350"/>
    </location>
</feature>
<evidence type="ECO:0000256" key="1">
    <source>
        <dbReference type="SAM" id="MobiDB-lite"/>
    </source>
</evidence>
<proteinExistence type="predicted"/>
<dbReference type="PANTHER" id="PTHR38731">
    <property type="entry name" value="LIPL45-RELATED LIPOPROTEIN-RELATED"/>
    <property type="match status" value="1"/>
</dbReference>
<evidence type="ECO:0000313" key="4">
    <source>
        <dbReference type="Proteomes" id="UP000092713"/>
    </source>
</evidence>
<feature type="signal peptide" evidence="2">
    <location>
        <begin position="1"/>
        <end position="23"/>
    </location>
</feature>
<accession>A0A1A7C882</accession>
<dbReference type="InterPro" id="IPR046535">
    <property type="entry name" value="DUF6600"/>
</dbReference>
<dbReference type="PATRIC" id="fig|1747903.4.peg.4912"/>
<comment type="caution">
    <text evidence="3">The sequence shown here is derived from an EMBL/GenBank/DDBJ whole genome shotgun (WGS) entry which is preliminary data.</text>
</comment>
<evidence type="ECO:0000313" key="3">
    <source>
        <dbReference type="EMBL" id="OBV41234.1"/>
    </source>
</evidence>
<keyword evidence="4" id="KW-1185">Reference proteome</keyword>
<dbReference type="EMBL" id="LOCQ01000037">
    <property type="protein sequence ID" value="OBV41234.1"/>
    <property type="molecule type" value="Genomic_DNA"/>
</dbReference>
<dbReference type="PANTHER" id="PTHR38731:SF3">
    <property type="entry name" value="BLL6125 PROTEIN"/>
    <property type="match status" value="1"/>
</dbReference>
<evidence type="ECO:0008006" key="5">
    <source>
        <dbReference type="Google" id="ProtNLM"/>
    </source>
</evidence>
<feature type="compositionally biased region" description="Basic and acidic residues" evidence="1">
    <location>
        <begin position="452"/>
        <end position="473"/>
    </location>
</feature>
<name>A0A1A7C882_9BURK</name>
<gene>
    <name evidence="3" type="ORF">ASR47_102644</name>
</gene>
<feature type="compositionally biased region" description="Basic and acidic residues" evidence="1">
    <location>
        <begin position="488"/>
        <end position="507"/>
    </location>
</feature>
<feature type="chain" id="PRO_5008355808" description="FecR protein" evidence="2">
    <location>
        <begin position="24"/>
        <end position="520"/>
    </location>
</feature>
<reference evidence="3 4" key="1">
    <citation type="submission" date="2016-04" db="EMBL/GenBank/DDBJ databases">
        <title>Draft genome sequence of Janthinobacterium psychrotolerans sp. nov., isolated from freshwater sediments in Denmark.</title>
        <authorList>
            <person name="Gong X."/>
            <person name="Skrivergaard S."/>
            <person name="Korsgaard B.S."/>
            <person name="Schreiber L."/>
            <person name="Marshall I.P."/>
            <person name="Finster K."/>
            <person name="Schramm A."/>
        </authorList>
    </citation>
    <scope>NUCLEOTIDE SEQUENCE [LARGE SCALE GENOMIC DNA]</scope>
    <source>
        <strain evidence="3 4">S3-2</strain>
    </source>
</reference>
<dbReference type="Pfam" id="PF20245">
    <property type="entry name" value="DUF6600"/>
    <property type="match status" value="1"/>
</dbReference>
<protein>
    <recommendedName>
        <fullName evidence="5">FecR protein</fullName>
    </recommendedName>
</protein>
<dbReference type="OrthoDB" id="5485224at2"/>
<sequence>MRPTFLHAVFAFVLSAAGAPALAEPPERVGRISTVEGQVLVRAGDGEPQDALSNWPVSTDSRITTRRNALAEFRVGGAAVRLDGDSELDVTQLDDDHFKLHLAYGSVSLRVRNADALRGLELATAQARVVLTQPGWVRVDAERLPGTSVVSVLEGAADVDGGTASVMLRAGKRAELTDEALRTGPLQRIAFDSWPETVVAASPSLRYVTEDVTGYEELDRHGAWQDDAEYGPLWLPRAVPAGWAPYSDGLWRWIAPWGWTWIDNAPWGYAPSHYGRWVQVGQRWGWAPGRERVRSAWAPALVGWAGSDHGPRPGLQYRPGTGPGMGWFPLSPRERHVPGDRNRDRPRRDGGTSMPPPQVRNAPLGTAPSPSPAPGAGWQRPPREVSRPDFPRRDWSQRGGRLQTEDNAMPAREPRRPPSPAMPATPAAPAMPAAPVLPPVQDALVQPGRPSWRGDRFERPDRSERGDGFDRGNRPAPPPAMPAPRPSAEPRPERGGDRGGQARERPSQGRGNGRLQEAER</sequence>
<dbReference type="STRING" id="1747903.ASR47_102644"/>
<keyword evidence="2" id="KW-0732">Signal</keyword>
<dbReference type="RefSeq" id="WP_065306218.1">
    <property type="nucleotide sequence ID" value="NZ_LOCQ01000037.1"/>
</dbReference>
<dbReference type="AlphaFoldDB" id="A0A1A7C882"/>
<feature type="compositionally biased region" description="Low complexity" evidence="1">
    <location>
        <begin position="424"/>
        <end position="434"/>
    </location>
</feature>
<evidence type="ECO:0000256" key="2">
    <source>
        <dbReference type="SAM" id="SignalP"/>
    </source>
</evidence>
<dbReference type="Proteomes" id="UP000092713">
    <property type="component" value="Unassembled WGS sequence"/>
</dbReference>
<feature type="compositionally biased region" description="Pro residues" evidence="1">
    <location>
        <begin position="475"/>
        <end position="487"/>
    </location>
</feature>
<organism evidence="3 4">
    <name type="scientific">Janthinobacterium psychrotolerans</name>
    <dbReference type="NCBI Taxonomy" id="1747903"/>
    <lineage>
        <taxon>Bacteria</taxon>
        <taxon>Pseudomonadati</taxon>
        <taxon>Pseudomonadota</taxon>
        <taxon>Betaproteobacteria</taxon>
        <taxon>Burkholderiales</taxon>
        <taxon>Oxalobacteraceae</taxon>
        <taxon>Janthinobacterium</taxon>
    </lineage>
</organism>
<feature type="compositionally biased region" description="Basic and acidic residues" evidence="1">
    <location>
        <begin position="381"/>
        <end position="396"/>
    </location>
</feature>